<dbReference type="Proteomes" id="UP000789508">
    <property type="component" value="Unassembled WGS sequence"/>
</dbReference>
<feature type="domain" description="Attractin/MKLN-like beta-propeller" evidence="6">
    <location>
        <begin position="23"/>
        <end position="274"/>
    </location>
</feature>
<keyword evidence="1" id="KW-0880">Kelch repeat</keyword>
<gene>
    <name evidence="7" type="ORF">ALEPTO_LOCUS3929</name>
</gene>
<dbReference type="PANTHER" id="PTHR46461">
    <property type="entry name" value="KELCH DOMAIN-CONTAINING PROTEIN 3"/>
    <property type="match status" value="1"/>
</dbReference>
<dbReference type="OrthoDB" id="2378016at2759"/>
<evidence type="ECO:0000313" key="8">
    <source>
        <dbReference type="Proteomes" id="UP000789508"/>
    </source>
</evidence>
<dbReference type="InterPro" id="IPR052637">
    <property type="entry name" value="KLHDC3-like"/>
</dbReference>
<dbReference type="GO" id="GO:0005737">
    <property type="term" value="C:cytoplasm"/>
    <property type="evidence" value="ECO:0007669"/>
    <property type="project" value="TreeGrafter"/>
</dbReference>
<dbReference type="SUPFAM" id="SSF117281">
    <property type="entry name" value="Kelch motif"/>
    <property type="match status" value="2"/>
</dbReference>
<evidence type="ECO:0000256" key="3">
    <source>
        <dbReference type="SAM" id="MobiDB-lite"/>
    </source>
</evidence>
<evidence type="ECO:0000256" key="5">
    <source>
        <dbReference type="SAM" id="SignalP"/>
    </source>
</evidence>
<organism evidence="7 8">
    <name type="scientific">Ambispora leptoticha</name>
    <dbReference type="NCBI Taxonomy" id="144679"/>
    <lineage>
        <taxon>Eukaryota</taxon>
        <taxon>Fungi</taxon>
        <taxon>Fungi incertae sedis</taxon>
        <taxon>Mucoromycota</taxon>
        <taxon>Glomeromycotina</taxon>
        <taxon>Glomeromycetes</taxon>
        <taxon>Archaeosporales</taxon>
        <taxon>Ambisporaceae</taxon>
        <taxon>Ambispora</taxon>
    </lineage>
</organism>
<keyword evidence="4" id="KW-1133">Transmembrane helix</keyword>
<dbReference type="GO" id="GO:0003682">
    <property type="term" value="F:chromatin binding"/>
    <property type="evidence" value="ECO:0007669"/>
    <property type="project" value="InterPro"/>
</dbReference>
<dbReference type="InterPro" id="IPR056737">
    <property type="entry name" value="Beta-prop_ATRN-MKLN-like"/>
</dbReference>
<evidence type="ECO:0000256" key="1">
    <source>
        <dbReference type="ARBA" id="ARBA00022441"/>
    </source>
</evidence>
<keyword evidence="2" id="KW-0677">Repeat</keyword>
<dbReference type="PANTHER" id="PTHR46461:SF1">
    <property type="entry name" value="KELCH DOMAIN-CONTAINING PROTEIN 3"/>
    <property type="match status" value="1"/>
</dbReference>
<comment type="caution">
    <text evidence="7">The sequence shown here is derived from an EMBL/GenBank/DDBJ whole genome shotgun (WGS) entry which is preliminary data.</text>
</comment>
<sequence length="554" mass="61492">MYLIYNIFRYLLFLTFALITFENVNSQVARYGHTANLINQKIYIIGGKDATGAFVNDSLILDLSSNLSLVNISNNININSLNYSVAWGTSVDNGSNIFYFGGVTSENKATANIIQYDTKQNQLSKPLDVSASLSPRRGLNSVSDQNGRWYIYGGSSDAYDDYHKLTSNSDTTVYNLTLTSNDDSLMFATKKVSNQTSNRFDYTATVIGNNIIYIGGLRATNDFIGMEEIGIFQTDTMKWRKIIAANATGPVPKRGGHTAVKLNDNRILIYGGYSDYSDPIPMSNNNAVALLNIQNLGARTGETFTWQFPIISSSPYRDTQQIPYWHTATIYNNYMIVVYGKFDDITTNTKLTRKAIRASKQPLLAILDVSNEASMTWVQSITSTPTTSTPTTSTSNTTTPKSDGKKNKSIVGGIIGGFLGIVLLGLGFFYYRKYRKNDKNQLFVQKSIASTSQNHSSMAIELKQLSNTPVLLTPPLTNLNTSNLPSVGSRDPLDVASPRPTLLKQRKFWCTCNPISDSIKIHLRVTNFHQVINLHSALHTCNNNVMLEKQSLQK</sequence>
<evidence type="ECO:0000256" key="4">
    <source>
        <dbReference type="SAM" id="Phobius"/>
    </source>
</evidence>
<feature type="compositionally biased region" description="Low complexity" evidence="3">
    <location>
        <begin position="382"/>
        <end position="400"/>
    </location>
</feature>
<keyword evidence="8" id="KW-1185">Reference proteome</keyword>
<keyword evidence="4" id="KW-0812">Transmembrane</keyword>
<accession>A0A9N8ZWT7</accession>
<name>A0A9N8ZWT7_9GLOM</name>
<feature type="signal peptide" evidence="5">
    <location>
        <begin position="1"/>
        <end position="26"/>
    </location>
</feature>
<dbReference type="InterPro" id="IPR015915">
    <property type="entry name" value="Kelch-typ_b-propeller"/>
</dbReference>
<feature type="chain" id="PRO_5040223917" evidence="5">
    <location>
        <begin position="27"/>
        <end position="554"/>
    </location>
</feature>
<keyword evidence="5" id="KW-0732">Signal</keyword>
<dbReference type="EMBL" id="CAJVPS010000810">
    <property type="protein sequence ID" value="CAG8510081.1"/>
    <property type="molecule type" value="Genomic_DNA"/>
</dbReference>
<evidence type="ECO:0000313" key="7">
    <source>
        <dbReference type="EMBL" id="CAG8510081.1"/>
    </source>
</evidence>
<feature type="transmembrane region" description="Helical" evidence="4">
    <location>
        <begin position="410"/>
        <end position="431"/>
    </location>
</feature>
<evidence type="ECO:0000256" key="2">
    <source>
        <dbReference type="ARBA" id="ARBA00022737"/>
    </source>
</evidence>
<protein>
    <submittedName>
        <fullName evidence="7">14564_t:CDS:1</fullName>
    </submittedName>
</protein>
<evidence type="ECO:0000259" key="6">
    <source>
        <dbReference type="Pfam" id="PF24981"/>
    </source>
</evidence>
<dbReference type="Gene3D" id="2.120.10.80">
    <property type="entry name" value="Kelch-type beta propeller"/>
    <property type="match status" value="2"/>
</dbReference>
<proteinExistence type="predicted"/>
<dbReference type="AlphaFoldDB" id="A0A9N8ZWT7"/>
<dbReference type="Pfam" id="PF24981">
    <property type="entry name" value="Beta-prop_ATRN-LZTR1"/>
    <property type="match status" value="1"/>
</dbReference>
<reference evidence="7" key="1">
    <citation type="submission" date="2021-06" db="EMBL/GenBank/DDBJ databases">
        <authorList>
            <person name="Kallberg Y."/>
            <person name="Tangrot J."/>
            <person name="Rosling A."/>
        </authorList>
    </citation>
    <scope>NUCLEOTIDE SEQUENCE</scope>
    <source>
        <strain evidence="7">FL130A</strain>
    </source>
</reference>
<keyword evidence="4" id="KW-0472">Membrane</keyword>
<feature type="region of interest" description="Disordered" evidence="3">
    <location>
        <begin position="381"/>
        <end position="406"/>
    </location>
</feature>